<evidence type="ECO:0008006" key="9">
    <source>
        <dbReference type="Google" id="ProtNLM"/>
    </source>
</evidence>
<dbReference type="InterPro" id="IPR038730">
    <property type="entry name" value="HyfE-like"/>
</dbReference>
<comment type="subcellular location">
    <subcellularLocation>
        <location evidence="1">Cell membrane</location>
        <topology evidence="1">Multi-pass membrane protein</topology>
    </subcellularLocation>
</comment>
<dbReference type="PANTHER" id="PTHR38601:SF1">
    <property type="entry name" value="HYDROGENASE-4 COMPONENT E"/>
    <property type="match status" value="1"/>
</dbReference>
<evidence type="ECO:0000256" key="3">
    <source>
        <dbReference type="ARBA" id="ARBA00022692"/>
    </source>
</evidence>
<feature type="transmembrane region" description="Helical" evidence="6">
    <location>
        <begin position="34"/>
        <end position="52"/>
    </location>
</feature>
<sequence length="208" mass="23013">MSLTLWSNLFTAGLLMFSLILISKHRLPALIRHFVFASLCLAGLILTNSLIHGDEHEMYVVIGTIIIKVIAIPIIMTNSARRVHASMQLKFYLKPTATYFILAIMLMGIAYMTQLFPVIPFVSSSLIIIGFILMIIRKDLYSQIIGFMTIENGIATFGILSMIGIPLTIEAGILLTLTTGVIIMAILSRQIQEEYATGDTSSLTELTE</sequence>
<feature type="transmembrane region" description="Helical" evidence="6">
    <location>
        <begin position="144"/>
        <end position="165"/>
    </location>
</feature>
<dbReference type="Proteomes" id="UP000230251">
    <property type="component" value="Unassembled WGS sequence"/>
</dbReference>
<keyword evidence="5 6" id="KW-0472">Membrane</keyword>
<feature type="transmembrane region" description="Helical" evidence="6">
    <location>
        <begin position="6"/>
        <end position="22"/>
    </location>
</feature>
<keyword evidence="2" id="KW-1003">Cell membrane</keyword>
<evidence type="ECO:0000256" key="6">
    <source>
        <dbReference type="SAM" id="Phobius"/>
    </source>
</evidence>
<name>A0A2M8EP40_9BACT</name>
<gene>
    <name evidence="7" type="ORF">CO057_02435</name>
</gene>
<feature type="transmembrane region" description="Helical" evidence="6">
    <location>
        <begin position="171"/>
        <end position="187"/>
    </location>
</feature>
<accession>A0A2M8EP40</accession>
<feature type="transmembrane region" description="Helical" evidence="6">
    <location>
        <begin position="58"/>
        <end position="79"/>
    </location>
</feature>
<organism evidence="7 8">
    <name type="scientific">Candidatus Uhrbacteria bacterium CG_4_9_14_0_2_um_filter_41_50</name>
    <dbReference type="NCBI Taxonomy" id="1975031"/>
    <lineage>
        <taxon>Bacteria</taxon>
        <taxon>Candidatus Uhriibacteriota</taxon>
    </lineage>
</organism>
<evidence type="ECO:0000313" key="8">
    <source>
        <dbReference type="Proteomes" id="UP000230251"/>
    </source>
</evidence>
<evidence type="ECO:0000313" key="7">
    <source>
        <dbReference type="EMBL" id="PJC24499.1"/>
    </source>
</evidence>
<keyword evidence="4 6" id="KW-1133">Transmembrane helix</keyword>
<keyword evidence="3 6" id="KW-0812">Transmembrane</keyword>
<evidence type="ECO:0000256" key="4">
    <source>
        <dbReference type="ARBA" id="ARBA00022989"/>
    </source>
</evidence>
<evidence type="ECO:0000256" key="2">
    <source>
        <dbReference type="ARBA" id="ARBA00022475"/>
    </source>
</evidence>
<dbReference type="EMBL" id="PFSI01000036">
    <property type="protein sequence ID" value="PJC24499.1"/>
    <property type="molecule type" value="Genomic_DNA"/>
</dbReference>
<dbReference type="GO" id="GO:0005886">
    <property type="term" value="C:plasma membrane"/>
    <property type="evidence" value="ECO:0007669"/>
    <property type="project" value="UniProtKB-SubCell"/>
</dbReference>
<dbReference type="PANTHER" id="PTHR38601">
    <property type="entry name" value="HYDROGENASE-4 COMPONENT E"/>
    <property type="match status" value="1"/>
</dbReference>
<feature type="transmembrane region" description="Helical" evidence="6">
    <location>
        <begin position="118"/>
        <end position="137"/>
    </location>
</feature>
<feature type="transmembrane region" description="Helical" evidence="6">
    <location>
        <begin position="91"/>
        <end position="112"/>
    </location>
</feature>
<reference evidence="8" key="1">
    <citation type="submission" date="2017-09" db="EMBL/GenBank/DDBJ databases">
        <title>Depth-based differentiation of microbial function through sediment-hosted aquifers and enrichment of novel symbionts in the deep terrestrial subsurface.</title>
        <authorList>
            <person name="Probst A.J."/>
            <person name="Ladd B."/>
            <person name="Jarett J.K."/>
            <person name="Geller-Mcgrath D.E."/>
            <person name="Sieber C.M.K."/>
            <person name="Emerson J.B."/>
            <person name="Anantharaman K."/>
            <person name="Thomas B.C."/>
            <person name="Malmstrom R."/>
            <person name="Stieglmeier M."/>
            <person name="Klingl A."/>
            <person name="Woyke T."/>
            <person name="Ryan C.M."/>
            <person name="Banfield J.F."/>
        </authorList>
    </citation>
    <scope>NUCLEOTIDE SEQUENCE [LARGE SCALE GENOMIC DNA]</scope>
</reference>
<proteinExistence type="predicted"/>
<evidence type="ECO:0000256" key="1">
    <source>
        <dbReference type="ARBA" id="ARBA00004651"/>
    </source>
</evidence>
<comment type="caution">
    <text evidence="7">The sequence shown here is derived from an EMBL/GenBank/DDBJ whole genome shotgun (WGS) entry which is preliminary data.</text>
</comment>
<evidence type="ECO:0000256" key="5">
    <source>
        <dbReference type="ARBA" id="ARBA00023136"/>
    </source>
</evidence>
<dbReference type="AlphaFoldDB" id="A0A2M8EP40"/>
<protein>
    <recommendedName>
        <fullName evidence="9">Hydrogenase</fullName>
    </recommendedName>
</protein>